<keyword evidence="6 12" id="KW-0560">Oxidoreductase</keyword>
<keyword evidence="13" id="KW-1185">Reference proteome</keyword>
<dbReference type="PANTHER" id="PTHR43880">
    <property type="entry name" value="ALCOHOL DEHYDROGENASE"/>
    <property type="match status" value="1"/>
</dbReference>
<organism evidence="12 13">
    <name type="scientific">Antrihabitans cavernicola</name>
    <dbReference type="NCBI Taxonomy" id="2495913"/>
    <lineage>
        <taxon>Bacteria</taxon>
        <taxon>Bacillati</taxon>
        <taxon>Actinomycetota</taxon>
        <taxon>Actinomycetes</taxon>
        <taxon>Mycobacteriales</taxon>
        <taxon>Nocardiaceae</taxon>
        <taxon>Antrihabitans</taxon>
    </lineage>
</organism>
<keyword evidence="5 10" id="KW-0862">Zinc</keyword>
<dbReference type="PROSITE" id="PS00059">
    <property type="entry name" value="ADH_ZINC"/>
    <property type="match status" value="1"/>
</dbReference>
<evidence type="ECO:0000313" key="12">
    <source>
        <dbReference type="EMBL" id="KAA0023026.1"/>
    </source>
</evidence>
<comment type="similarity">
    <text evidence="2 10">Belongs to the zinc-containing alcohol dehydrogenase family.</text>
</comment>
<dbReference type="GO" id="GO:0005829">
    <property type="term" value="C:cytosol"/>
    <property type="evidence" value="ECO:0007669"/>
    <property type="project" value="TreeGrafter"/>
</dbReference>
<gene>
    <name evidence="12" type="ORF">FOY51_11065</name>
</gene>
<dbReference type="InterPro" id="IPR013154">
    <property type="entry name" value="ADH-like_N"/>
</dbReference>
<dbReference type="RefSeq" id="WP_149430284.1">
    <property type="nucleotide sequence ID" value="NZ_VLNY01000004.1"/>
</dbReference>
<dbReference type="SUPFAM" id="SSF51735">
    <property type="entry name" value="NAD(P)-binding Rossmann-fold domains"/>
    <property type="match status" value="1"/>
</dbReference>
<sequence>MKTKGAVLWGLGEQWSVEEIEIGDPVAGEVQIQLEVAGMCHSDHHIVTGATPMPSFPVMGGHEGSGVITKVGPEVHDLAVGDHVVLSFIPSCGKCYACSRGNQALCDLGAGLLSGLAISDGTHRVHARGKGVIPMCLLGTFSPYMTVHETSVVKIDPTIPFEVAALVGCGVPTGFGSATHVADTQPGDTVVIIGIGGVGMSALQGAVISGASKVVAIDPVPWKREQALKFGATHAFESTAAAIEPLLNLTEGRMAEKTIITIGEMKGEMVEEALILTAKAGTVVVTAMGNLTDFDVKLNCFLLSMLQKTVKGTIYGGGNSRQDIPRLLAMYKAGQLNLDDMITRTYSLEEVNQGYQDMLDGKNIRGIIKFTDADR</sequence>
<reference evidence="12 13" key="1">
    <citation type="submission" date="2019-07" db="EMBL/GenBank/DDBJ databases">
        <title>Rhodococcus cavernicolus sp. nov., isolated from a cave.</title>
        <authorList>
            <person name="Lee S.D."/>
        </authorList>
    </citation>
    <scope>NUCLEOTIDE SEQUENCE [LARGE SCALE GENOMIC DNA]</scope>
    <source>
        <strain evidence="12 13">C1-24</strain>
    </source>
</reference>
<evidence type="ECO:0000256" key="6">
    <source>
        <dbReference type="ARBA" id="ARBA00023002"/>
    </source>
</evidence>
<evidence type="ECO:0000259" key="11">
    <source>
        <dbReference type="SMART" id="SM00829"/>
    </source>
</evidence>
<comment type="cofactor">
    <cofactor evidence="1 10">
        <name>Zn(2+)</name>
        <dbReference type="ChEBI" id="CHEBI:29105"/>
    </cofactor>
</comment>
<dbReference type="InterPro" id="IPR011032">
    <property type="entry name" value="GroES-like_sf"/>
</dbReference>
<dbReference type="EMBL" id="VLNY01000004">
    <property type="protein sequence ID" value="KAA0023026.1"/>
    <property type="molecule type" value="Genomic_DNA"/>
</dbReference>
<evidence type="ECO:0000256" key="9">
    <source>
        <dbReference type="ARBA" id="ARBA00049243"/>
    </source>
</evidence>
<accession>A0A5A7SAS4</accession>
<evidence type="ECO:0000256" key="7">
    <source>
        <dbReference type="ARBA" id="ARBA00023027"/>
    </source>
</evidence>
<dbReference type="InterPro" id="IPR002328">
    <property type="entry name" value="ADH_Zn_CS"/>
</dbReference>
<dbReference type="Pfam" id="PF08240">
    <property type="entry name" value="ADH_N"/>
    <property type="match status" value="1"/>
</dbReference>
<keyword evidence="7" id="KW-0520">NAD</keyword>
<evidence type="ECO:0000256" key="8">
    <source>
        <dbReference type="ARBA" id="ARBA00049164"/>
    </source>
</evidence>
<keyword evidence="4 10" id="KW-0479">Metal-binding</keyword>
<comment type="catalytic activity">
    <reaction evidence="9">
        <text>a primary alcohol + NAD(+) = an aldehyde + NADH + H(+)</text>
        <dbReference type="Rhea" id="RHEA:10736"/>
        <dbReference type="ChEBI" id="CHEBI:15378"/>
        <dbReference type="ChEBI" id="CHEBI:15734"/>
        <dbReference type="ChEBI" id="CHEBI:17478"/>
        <dbReference type="ChEBI" id="CHEBI:57540"/>
        <dbReference type="ChEBI" id="CHEBI:57945"/>
        <dbReference type="EC" id="1.1.1.1"/>
    </reaction>
</comment>
<dbReference type="SUPFAM" id="SSF50129">
    <property type="entry name" value="GroES-like"/>
    <property type="match status" value="2"/>
</dbReference>
<protein>
    <recommendedName>
        <fullName evidence="3">alcohol dehydrogenase</fullName>
        <ecNumber evidence="3">1.1.1.1</ecNumber>
    </recommendedName>
</protein>
<dbReference type="OrthoDB" id="334894at2"/>
<evidence type="ECO:0000256" key="4">
    <source>
        <dbReference type="ARBA" id="ARBA00022723"/>
    </source>
</evidence>
<dbReference type="Gene3D" id="3.90.180.10">
    <property type="entry name" value="Medium-chain alcohol dehydrogenases, catalytic domain"/>
    <property type="match status" value="1"/>
</dbReference>
<dbReference type="InterPro" id="IPR036291">
    <property type="entry name" value="NAD(P)-bd_dom_sf"/>
</dbReference>
<dbReference type="InterPro" id="IPR020843">
    <property type="entry name" value="ER"/>
</dbReference>
<comment type="caution">
    <text evidence="12">The sequence shown here is derived from an EMBL/GenBank/DDBJ whole genome shotgun (WGS) entry which is preliminary data.</text>
</comment>
<dbReference type="SMART" id="SM00829">
    <property type="entry name" value="PKS_ER"/>
    <property type="match status" value="1"/>
</dbReference>
<dbReference type="Gene3D" id="3.40.50.720">
    <property type="entry name" value="NAD(P)-binding Rossmann-like Domain"/>
    <property type="match status" value="1"/>
</dbReference>
<dbReference type="GO" id="GO:0051903">
    <property type="term" value="F:S-(hydroxymethyl)glutathione dehydrogenase [NAD(P)+] activity"/>
    <property type="evidence" value="ECO:0007669"/>
    <property type="project" value="TreeGrafter"/>
</dbReference>
<dbReference type="EC" id="1.1.1.1" evidence="3"/>
<name>A0A5A7SAS4_9NOCA</name>
<dbReference type="InterPro" id="IPR023921">
    <property type="entry name" value="ADH_Zn_actinomycetes"/>
</dbReference>
<evidence type="ECO:0000256" key="2">
    <source>
        <dbReference type="ARBA" id="ARBA00008072"/>
    </source>
</evidence>
<dbReference type="GO" id="GO:0046294">
    <property type="term" value="P:formaldehyde catabolic process"/>
    <property type="evidence" value="ECO:0007669"/>
    <property type="project" value="TreeGrafter"/>
</dbReference>
<dbReference type="AlphaFoldDB" id="A0A5A7SAS4"/>
<comment type="catalytic activity">
    <reaction evidence="8">
        <text>a secondary alcohol + NAD(+) = a ketone + NADH + H(+)</text>
        <dbReference type="Rhea" id="RHEA:10740"/>
        <dbReference type="ChEBI" id="CHEBI:15378"/>
        <dbReference type="ChEBI" id="CHEBI:17087"/>
        <dbReference type="ChEBI" id="CHEBI:35681"/>
        <dbReference type="ChEBI" id="CHEBI:57540"/>
        <dbReference type="ChEBI" id="CHEBI:57945"/>
        <dbReference type="EC" id="1.1.1.1"/>
    </reaction>
</comment>
<proteinExistence type="inferred from homology"/>
<evidence type="ECO:0000313" key="13">
    <source>
        <dbReference type="Proteomes" id="UP000322244"/>
    </source>
</evidence>
<dbReference type="PANTHER" id="PTHR43880:SF12">
    <property type="entry name" value="ALCOHOL DEHYDROGENASE CLASS-3"/>
    <property type="match status" value="1"/>
</dbReference>
<evidence type="ECO:0000256" key="3">
    <source>
        <dbReference type="ARBA" id="ARBA00013190"/>
    </source>
</evidence>
<dbReference type="Proteomes" id="UP000322244">
    <property type="component" value="Unassembled WGS sequence"/>
</dbReference>
<dbReference type="CDD" id="cd08279">
    <property type="entry name" value="Zn_ADH_class_III"/>
    <property type="match status" value="1"/>
</dbReference>
<dbReference type="Pfam" id="PF00107">
    <property type="entry name" value="ADH_zinc_N"/>
    <property type="match status" value="1"/>
</dbReference>
<evidence type="ECO:0000256" key="1">
    <source>
        <dbReference type="ARBA" id="ARBA00001947"/>
    </source>
</evidence>
<dbReference type="NCBIfam" id="TIGR03989">
    <property type="entry name" value="Rxyl_3153"/>
    <property type="match status" value="1"/>
</dbReference>
<feature type="domain" description="Enoyl reductase (ER)" evidence="11">
    <location>
        <begin position="10"/>
        <end position="368"/>
    </location>
</feature>
<evidence type="ECO:0000256" key="5">
    <source>
        <dbReference type="ARBA" id="ARBA00022833"/>
    </source>
</evidence>
<dbReference type="GO" id="GO:0004022">
    <property type="term" value="F:alcohol dehydrogenase (NAD+) activity"/>
    <property type="evidence" value="ECO:0007669"/>
    <property type="project" value="UniProtKB-EC"/>
</dbReference>
<dbReference type="GO" id="GO:0008270">
    <property type="term" value="F:zinc ion binding"/>
    <property type="evidence" value="ECO:0007669"/>
    <property type="project" value="InterPro"/>
</dbReference>
<dbReference type="InterPro" id="IPR013149">
    <property type="entry name" value="ADH-like_C"/>
</dbReference>
<evidence type="ECO:0000256" key="10">
    <source>
        <dbReference type="RuleBase" id="RU361277"/>
    </source>
</evidence>